<dbReference type="OrthoDB" id="2014201at2759"/>
<keyword evidence="3" id="KW-1185">Reference proteome</keyword>
<dbReference type="Proteomes" id="UP000266188">
    <property type="component" value="Unassembled WGS sequence"/>
</dbReference>
<feature type="region of interest" description="Disordered" evidence="1">
    <location>
        <begin position="127"/>
        <end position="152"/>
    </location>
</feature>
<dbReference type="STRING" id="2070753.A0A3A2ZB77"/>
<protein>
    <submittedName>
        <fullName evidence="2">Glycogenin</fullName>
    </submittedName>
</protein>
<proteinExistence type="predicted"/>
<comment type="caution">
    <text evidence="2">The sequence shown here is derived from an EMBL/GenBank/DDBJ whole genome shotgun (WGS) entry which is preliminary data.</text>
</comment>
<organism evidence="2 3">
    <name type="scientific">Aspergillus sclerotialis</name>
    <dbReference type="NCBI Taxonomy" id="2070753"/>
    <lineage>
        <taxon>Eukaryota</taxon>
        <taxon>Fungi</taxon>
        <taxon>Dikarya</taxon>
        <taxon>Ascomycota</taxon>
        <taxon>Pezizomycotina</taxon>
        <taxon>Eurotiomycetes</taxon>
        <taxon>Eurotiomycetidae</taxon>
        <taxon>Eurotiales</taxon>
        <taxon>Aspergillaceae</taxon>
        <taxon>Aspergillus</taxon>
        <taxon>Aspergillus subgen. Polypaecilum</taxon>
    </lineage>
</organism>
<name>A0A3A2ZB77_9EURO</name>
<dbReference type="AlphaFoldDB" id="A0A3A2ZB77"/>
<reference evidence="3" key="1">
    <citation type="submission" date="2017-02" db="EMBL/GenBank/DDBJ databases">
        <authorList>
            <person name="Tafer H."/>
            <person name="Lopandic K."/>
        </authorList>
    </citation>
    <scope>NUCLEOTIDE SEQUENCE [LARGE SCALE GENOMIC DNA]</scope>
    <source>
        <strain evidence="3">CBS 366.77</strain>
    </source>
</reference>
<evidence type="ECO:0000313" key="3">
    <source>
        <dbReference type="Proteomes" id="UP000266188"/>
    </source>
</evidence>
<dbReference type="EMBL" id="MVGC01000362">
    <property type="protein sequence ID" value="RJE19860.1"/>
    <property type="molecule type" value="Genomic_DNA"/>
</dbReference>
<evidence type="ECO:0000313" key="2">
    <source>
        <dbReference type="EMBL" id="RJE19860.1"/>
    </source>
</evidence>
<feature type="region of interest" description="Disordered" evidence="1">
    <location>
        <begin position="1"/>
        <end position="29"/>
    </location>
</feature>
<evidence type="ECO:0000256" key="1">
    <source>
        <dbReference type="SAM" id="MobiDB-lite"/>
    </source>
</evidence>
<accession>A0A3A2ZB77</accession>
<feature type="region of interest" description="Disordered" evidence="1">
    <location>
        <begin position="44"/>
        <end position="95"/>
    </location>
</feature>
<sequence length="241" mass="27391">MSDDPHLFQPPSEYPEAPKDMYYQVPETKPEPKKLTRVFPWEDRAPKPTRVFLDDGQSLISAHGKYSSPPIKDEPGPSTGSQIVQPPEEPTDTWENYSRSNAWDEVPEIQRYIQTIQQARKAKTQVISGTTTTTTGQKAEFTEPETTQESTKLTDFPSEVERPSLPVTPAPIRRLSVWNRRSDEISSELPAAEGVPNQEDWVGLTVDVFLHLLRASYLYWKFTESCRWSRRPAASSVRSLG</sequence>
<gene>
    <name evidence="2" type="ORF">PHISCL_07799</name>
</gene>